<sequence length="93" mass="9836">MLLISRLSVLSVTRKRSFANCPIGCCAYVLAAPVCKFEVGQSSSGILRSLIYEASGPSFGVLPEKSMSSIMRTPCPILSAPQICIASQIDGNP</sequence>
<dbReference type="EMBL" id="CAEZSS010000029">
    <property type="protein sequence ID" value="CAB4542130.1"/>
    <property type="molecule type" value="Genomic_DNA"/>
</dbReference>
<gene>
    <name evidence="1" type="ORF">UFOPK1505_00252</name>
</gene>
<protein>
    <submittedName>
        <fullName evidence="1">Unannotated protein</fullName>
    </submittedName>
</protein>
<organism evidence="1">
    <name type="scientific">freshwater metagenome</name>
    <dbReference type="NCBI Taxonomy" id="449393"/>
    <lineage>
        <taxon>unclassified sequences</taxon>
        <taxon>metagenomes</taxon>
        <taxon>ecological metagenomes</taxon>
    </lineage>
</organism>
<proteinExistence type="predicted"/>
<name>A0A6J6BSI9_9ZZZZ</name>
<reference evidence="1" key="1">
    <citation type="submission" date="2020-05" db="EMBL/GenBank/DDBJ databases">
        <authorList>
            <person name="Chiriac C."/>
            <person name="Salcher M."/>
            <person name="Ghai R."/>
            <person name="Kavagutti S V."/>
        </authorList>
    </citation>
    <scope>NUCLEOTIDE SEQUENCE</scope>
</reference>
<dbReference type="AlphaFoldDB" id="A0A6J6BSI9"/>
<evidence type="ECO:0000313" key="1">
    <source>
        <dbReference type="EMBL" id="CAB4542130.1"/>
    </source>
</evidence>
<accession>A0A6J6BSI9</accession>